<feature type="domain" description="ATP-grasp" evidence="2">
    <location>
        <begin position="111"/>
        <end position="303"/>
    </location>
</feature>
<dbReference type="InterPro" id="IPR040803">
    <property type="entry name" value="MfnD_preATP-grasp"/>
</dbReference>
<accession>A0A2U8FZ19</accession>
<proteinExistence type="predicted"/>
<evidence type="ECO:0000313" key="3">
    <source>
        <dbReference type="EMBL" id="AWI55654.1"/>
    </source>
</evidence>
<dbReference type="OrthoDB" id="271331at2"/>
<dbReference type="Proteomes" id="UP000244892">
    <property type="component" value="Plasmid pTB101"/>
</dbReference>
<reference evidence="3 4" key="1">
    <citation type="submission" date="2018-05" db="EMBL/GenBank/DDBJ databases">
        <title>complete genome sequence of Aquabacterium olei NBRC 110486.</title>
        <authorList>
            <person name="Tang B."/>
            <person name="Chang J."/>
            <person name="Zhang L."/>
            <person name="Yang H."/>
        </authorList>
    </citation>
    <scope>NUCLEOTIDE SEQUENCE [LARGE SCALE GENOMIC DNA]</scope>
    <source>
        <strain evidence="3 4">NBRC 110486</strain>
        <plasmid evidence="4">Plasmid ptb101</plasmid>
    </source>
</reference>
<dbReference type="RefSeq" id="WP_109038763.1">
    <property type="nucleotide sequence ID" value="NZ_CP029211.1"/>
</dbReference>
<dbReference type="InterPro" id="IPR011761">
    <property type="entry name" value="ATP-grasp"/>
</dbReference>
<keyword evidence="4" id="KW-1185">Reference proteome</keyword>
<keyword evidence="3" id="KW-0614">Plasmid</keyword>
<protein>
    <recommendedName>
        <fullName evidence="2">ATP-grasp domain-containing protein</fullName>
    </recommendedName>
</protein>
<dbReference type="PROSITE" id="PS00867">
    <property type="entry name" value="CPSASE_2"/>
    <property type="match status" value="1"/>
</dbReference>
<organism evidence="3 4">
    <name type="scientific">Aquabacterium olei</name>
    <dbReference type="NCBI Taxonomy" id="1296669"/>
    <lineage>
        <taxon>Bacteria</taxon>
        <taxon>Pseudomonadati</taxon>
        <taxon>Pseudomonadota</taxon>
        <taxon>Betaproteobacteria</taxon>
        <taxon>Burkholderiales</taxon>
        <taxon>Aquabacterium</taxon>
    </lineage>
</organism>
<dbReference type="KEGG" id="aon:DEH84_18945"/>
<dbReference type="PROSITE" id="PS50975">
    <property type="entry name" value="ATP_GRASP"/>
    <property type="match status" value="1"/>
</dbReference>
<dbReference type="InterPro" id="IPR005479">
    <property type="entry name" value="CPAse_ATP-bd"/>
</dbReference>
<dbReference type="EMBL" id="CP029211">
    <property type="protein sequence ID" value="AWI55654.1"/>
    <property type="molecule type" value="Genomic_DNA"/>
</dbReference>
<dbReference type="Pfam" id="PF02655">
    <property type="entry name" value="ATP-grasp_3"/>
    <property type="match status" value="1"/>
</dbReference>
<sequence length="315" mass="32805">MRPLSVLVYEHLSAGAEGDQAELLSVGRDMRTAMVSSLAALPGVTVSHVTAPWEDGGVRARPGESAPALLSRLAAGHDLIWAVAPEAEGLLAACCASVPAAHWMGCDPDAIRVATSKSLTLAALEAVGVLTPLDPAVRQAARAWVVKPDDGAGALATQRFQREEEARMAWADRDARGLSSTLEPWVDGLPMSLSLVVGALGTTLVSVNQLHMHVVSDGHVSMAGLTRNVMGEGDPARARLARLARQVVAAIPGLKGFVGIDYVDHPVFGPVVIEVNPRVTWAFAGLSEATGLSLGARLLDVFAPGGRAVPEKAHA</sequence>
<dbReference type="AlphaFoldDB" id="A0A2U8FZ19"/>
<evidence type="ECO:0000256" key="1">
    <source>
        <dbReference type="PROSITE-ProRule" id="PRU00409"/>
    </source>
</evidence>
<dbReference type="InterPro" id="IPR003806">
    <property type="entry name" value="ATP-grasp_PylC-type"/>
</dbReference>
<keyword evidence="1" id="KW-0547">Nucleotide-binding</keyword>
<gene>
    <name evidence="3" type="ORF">DEH84_18945</name>
</gene>
<dbReference type="GO" id="GO:0005524">
    <property type="term" value="F:ATP binding"/>
    <property type="evidence" value="ECO:0007669"/>
    <property type="project" value="UniProtKB-UniRule"/>
</dbReference>
<evidence type="ECO:0000313" key="4">
    <source>
        <dbReference type="Proteomes" id="UP000244892"/>
    </source>
</evidence>
<evidence type="ECO:0000259" key="2">
    <source>
        <dbReference type="PROSITE" id="PS50975"/>
    </source>
</evidence>
<name>A0A2U8FZ19_9BURK</name>
<geneLocation type="plasmid" evidence="4">
    <name>ptb101</name>
</geneLocation>
<keyword evidence="1" id="KW-0067">ATP-binding</keyword>
<dbReference type="Pfam" id="PF18301">
    <property type="entry name" value="preATP-grasp_3"/>
    <property type="match status" value="1"/>
</dbReference>
<dbReference type="GO" id="GO:0046872">
    <property type="term" value="F:metal ion binding"/>
    <property type="evidence" value="ECO:0007669"/>
    <property type="project" value="InterPro"/>
</dbReference>
<dbReference type="SUPFAM" id="SSF56059">
    <property type="entry name" value="Glutathione synthetase ATP-binding domain-like"/>
    <property type="match status" value="1"/>
</dbReference>
<dbReference type="Gene3D" id="3.30.470.20">
    <property type="entry name" value="ATP-grasp fold, B domain"/>
    <property type="match status" value="1"/>
</dbReference>